<evidence type="ECO:0000256" key="9">
    <source>
        <dbReference type="HAMAP-Rule" id="MF_00125"/>
    </source>
</evidence>
<feature type="domain" description="Aminoacyl-transfer RNA synthetases class-II family profile" evidence="10">
    <location>
        <begin position="25"/>
        <end position="324"/>
    </location>
</feature>
<dbReference type="GO" id="GO:0016757">
    <property type="term" value="F:glycosyltransferase activity"/>
    <property type="evidence" value="ECO:0007669"/>
    <property type="project" value="UniProtKB-KW"/>
</dbReference>
<comment type="miscellaneous">
    <text evidence="9">This function is generally fulfilled by the C-terminal part of HisG, which is missing in some bacteria such as this one.</text>
</comment>
<protein>
    <recommendedName>
        <fullName evidence="4 9">ATP phosphoribosyltransferase regulatory subunit</fullName>
    </recommendedName>
</protein>
<dbReference type="Pfam" id="PF13393">
    <property type="entry name" value="tRNA-synt_His"/>
    <property type="match status" value="1"/>
</dbReference>
<keyword evidence="6 9" id="KW-0028">Amino-acid biosynthesis</keyword>
<keyword evidence="11" id="KW-0328">Glycosyltransferase</keyword>
<evidence type="ECO:0000256" key="4">
    <source>
        <dbReference type="ARBA" id="ARBA00020397"/>
    </source>
</evidence>
<dbReference type="PROSITE" id="PS50862">
    <property type="entry name" value="AA_TRNA_LIGASE_II"/>
    <property type="match status" value="1"/>
</dbReference>
<reference evidence="11 12" key="1">
    <citation type="journal article" date="2022" name="Genome Biol. Evol.">
        <title>Host diet, physiology and behaviors set the stage for Lachnospiraceae cladogenesis.</title>
        <authorList>
            <person name="Vera-Ponce De Leon A."/>
            <person name="Schneider M."/>
            <person name="Jahnes B.C."/>
            <person name="Sadowski V."/>
            <person name="Camuy-Velez L.A."/>
            <person name="Duan J."/>
            <person name="Sabree Z.L."/>
        </authorList>
    </citation>
    <scope>NUCLEOTIDE SEQUENCE [LARGE SCALE GENOMIC DNA]</scope>
    <source>
        <strain evidence="11 12">PAL113</strain>
    </source>
</reference>
<dbReference type="NCBIfam" id="TIGR00443">
    <property type="entry name" value="hisZ_biosyn_reg"/>
    <property type="match status" value="1"/>
</dbReference>
<comment type="subunit">
    <text evidence="9">Heteromultimer composed of HisG and HisZ subunits.</text>
</comment>
<dbReference type="Gene3D" id="3.30.930.10">
    <property type="entry name" value="Bira Bifunctional Protein, Domain 2"/>
    <property type="match status" value="1"/>
</dbReference>
<evidence type="ECO:0000256" key="2">
    <source>
        <dbReference type="ARBA" id="ARBA00004667"/>
    </source>
</evidence>
<evidence type="ECO:0000256" key="6">
    <source>
        <dbReference type="ARBA" id="ARBA00022605"/>
    </source>
</evidence>
<evidence type="ECO:0000256" key="5">
    <source>
        <dbReference type="ARBA" id="ARBA00022490"/>
    </source>
</evidence>
<name>A0ABT1E5R0_9FIRM</name>
<comment type="similarity">
    <text evidence="3 9">Belongs to the class-II aminoacyl-tRNA synthetase family. HisZ subfamily.</text>
</comment>
<dbReference type="PANTHER" id="PTHR43707:SF6">
    <property type="entry name" value="ATP PHOSPHORIBOSYLTRANSFERASE REGULATORY SUBUNIT"/>
    <property type="match status" value="1"/>
</dbReference>
<sequence length="411" mass="46243">MKQLLHTPEGVRDIYNGECGKKLTLEQKLHQVFCLYGYQDIQTPTFEFFDVFREEIGTISSKELYRFFDNEGNILALRPDITPSIARVCATLFEEEEMPLRLCYTGNIFINHSSYQGRLKENTQMGAELVGDTTPEADAEMIALVIESMKSVGLKEFQLSVGHGEFLKGLIESAVLSEKEEQKVQKLINNRNFFGLFDFLEKVGVSREVTQAFQSLNELVGGVEILSEAYKISSDDKCVQAVKRLERIYDLLKIYGLEKYITFDLGLSGGAYEYYTGVIFRCYTYGSGDAIVKGGRYDHLIEKFGKEAPSIGFAIVVDEVIEALDRQKIEVSSSPGNTLIVYNEGLEEKAITKAKDLRLKGENVQILMKSGNKEIDDYKDYGKKYNAKSLILITGDENEIFDLCSGKGPAC</sequence>
<gene>
    <name evidence="9 11" type="primary">hisZ</name>
    <name evidence="11" type="ORF">NK125_01505</name>
</gene>
<organism evidence="11 12">
    <name type="scientific">Aequitasia blattaphilus</name>
    <dbReference type="NCBI Taxonomy" id="2949332"/>
    <lineage>
        <taxon>Bacteria</taxon>
        <taxon>Bacillati</taxon>
        <taxon>Bacillota</taxon>
        <taxon>Clostridia</taxon>
        <taxon>Lachnospirales</taxon>
        <taxon>Lachnospiraceae</taxon>
        <taxon>Aequitasia</taxon>
    </lineage>
</organism>
<comment type="subcellular location">
    <subcellularLocation>
        <location evidence="1 9">Cytoplasm</location>
    </subcellularLocation>
</comment>
<dbReference type="EMBL" id="JAMZFW010000002">
    <property type="protein sequence ID" value="MCP1101088.1"/>
    <property type="molecule type" value="Genomic_DNA"/>
</dbReference>
<keyword evidence="11" id="KW-0808">Transferase</keyword>
<evidence type="ECO:0000256" key="3">
    <source>
        <dbReference type="ARBA" id="ARBA00005539"/>
    </source>
</evidence>
<dbReference type="PANTHER" id="PTHR43707">
    <property type="entry name" value="HISTIDYL-TRNA SYNTHETASE"/>
    <property type="match status" value="1"/>
</dbReference>
<keyword evidence="12" id="KW-1185">Reference proteome</keyword>
<dbReference type="InterPro" id="IPR004516">
    <property type="entry name" value="HisRS/HisZ"/>
</dbReference>
<evidence type="ECO:0000313" key="11">
    <source>
        <dbReference type="EMBL" id="MCP1101088.1"/>
    </source>
</evidence>
<dbReference type="PIRSF" id="PIRSF001549">
    <property type="entry name" value="His-tRNA_synth"/>
    <property type="match status" value="1"/>
</dbReference>
<evidence type="ECO:0000256" key="1">
    <source>
        <dbReference type="ARBA" id="ARBA00004496"/>
    </source>
</evidence>
<dbReference type="InterPro" id="IPR041715">
    <property type="entry name" value="HisRS-like_core"/>
</dbReference>
<evidence type="ECO:0000256" key="7">
    <source>
        <dbReference type="ARBA" id="ARBA00023102"/>
    </source>
</evidence>
<dbReference type="HAMAP" id="MF_00125">
    <property type="entry name" value="HisZ"/>
    <property type="match status" value="1"/>
</dbReference>
<dbReference type="InterPro" id="IPR004517">
    <property type="entry name" value="HisZ"/>
</dbReference>
<evidence type="ECO:0000259" key="10">
    <source>
        <dbReference type="PROSITE" id="PS50862"/>
    </source>
</evidence>
<keyword evidence="5 9" id="KW-0963">Cytoplasm</keyword>
<comment type="caution">
    <text evidence="11">The sequence shown here is derived from an EMBL/GenBank/DDBJ whole genome shotgun (WGS) entry which is preliminary data.</text>
</comment>
<keyword evidence="7 9" id="KW-0368">Histidine biosynthesis</keyword>
<proteinExistence type="inferred from homology"/>
<dbReference type="Proteomes" id="UP001523566">
    <property type="component" value="Unassembled WGS sequence"/>
</dbReference>
<dbReference type="RefSeq" id="WP_262064878.1">
    <property type="nucleotide sequence ID" value="NZ_JAMXOD010000002.1"/>
</dbReference>
<evidence type="ECO:0000256" key="8">
    <source>
        <dbReference type="ARBA" id="ARBA00025246"/>
    </source>
</evidence>
<accession>A0ABT1E5R0</accession>
<dbReference type="SUPFAM" id="SSF55681">
    <property type="entry name" value="Class II aaRS and biotin synthetases"/>
    <property type="match status" value="1"/>
</dbReference>
<comment type="function">
    <text evidence="8 9">Required for the first step of histidine biosynthesis. May allow the feedback regulation of ATP phosphoribosyltransferase activity by histidine.</text>
</comment>
<dbReference type="InterPro" id="IPR045864">
    <property type="entry name" value="aa-tRNA-synth_II/BPL/LPL"/>
</dbReference>
<dbReference type="InterPro" id="IPR006195">
    <property type="entry name" value="aa-tRNA-synth_II"/>
</dbReference>
<evidence type="ECO:0000313" key="12">
    <source>
        <dbReference type="Proteomes" id="UP001523566"/>
    </source>
</evidence>
<comment type="pathway">
    <text evidence="2 9">Amino-acid biosynthesis; L-histidine biosynthesis; L-histidine from 5-phospho-alpha-D-ribose 1-diphosphate: step 1/9.</text>
</comment>
<dbReference type="CDD" id="cd00773">
    <property type="entry name" value="HisRS-like_core"/>
    <property type="match status" value="1"/>
</dbReference>